<sequence>MILIKCTENIEKYSYEYVWKDLGEQAKVALDYLMTDNPNRWIDSLVYCENEDEYTALDERMEKEEIEEIERMKKKERFNKKDFKQKYYNIDTATMYVIEHCFSQGNYCWSASQIKMRLKRICERLNVKPLNISNIEHMLDQMCTKGILERYQINKVYRFAWKIGRAKPRLKTIEYLSMLPYNW</sequence>
<dbReference type="Proteomes" id="UP000023152">
    <property type="component" value="Unassembled WGS sequence"/>
</dbReference>
<reference evidence="1 2" key="1">
    <citation type="journal article" date="2013" name="Curr. Biol.">
        <title>The Genome of the Foraminiferan Reticulomyxa filosa.</title>
        <authorList>
            <person name="Glockner G."/>
            <person name="Hulsmann N."/>
            <person name="Schleicher M."/>
            <person name="Noegel A.A."/>
            <person name="Eichinger L."/>
            <person name="Gallinger C."/>
            <person name="Pawlowski J."/>
            <person name="Sierra R."/>
            <person name="Euteneuer U."/>
            <person name="Pillet L."/>
            <person name="Moustafa A."/>
            <person name="Platzer M."/>
            <person name="Groth M."/>
            <person name="Szafranski K."/>
            <person name="Schliwa M."/>
        </authorList>
    </citation>
    <scope>NUCLEOTIDE SEQUENCE [LARGE SCALE GENOMIC DNA]</scope>
</reference>
<protein>
    <submittedName>
        <fullName evidence="1">Uncharacterized protein</fullName>
    </submittedName>
</protein>
<organism evidence="1 2">
    <name type="scientific">Reticulomyxa filosa</name>
    <dbReference type="NCBI Taxonomy" id="46433"/>
    <lineage>
        <taxon>Eukaryota</taxon>
        <taxon>Sar</taxon>
        <taxon>Rhizaria</taxon>
        <taxon>Retaria</taxon>
        <taxon>Foraminifera</taxon>
        <taxon>Monothalamids</taxon>
        <taxon>Reticulomyxidae</taxon>
        <taxon>Reticulomyxa</taxon>
    </lineage>
</organism>
<proteinExistence type="predicted"/>
<name>X6LVP4_RETFI</name>
<accession>X6LVP4</accession>
<dbReference type="EMBL" id="ASPP01028157">
    <property type="protein sequence ID" value="ETO05411.1"/>
    <property type="molecule type" value="Genomic_DNA"/>
</dbReference>
<gene>
    <name evidence="1" type="ORF">RFI_31984</name>
</gene>
<dbReference type="AlphaFoldDB" id="X6LVP4"/>
<comment type="caution">
    <text evidence="1">The sequence shown here is derived from an EMBL/GenBank/DDBJ whole genome shotgun (WGS) entry which is preliminary data.</text>
</comment>
<evidence type="ECO:0000313" key="2">
    <source>
        <dbReference type="Proteomes" id="UP000023152"/>
    </source>
</evidence>
<keyword evidence="2" id="KW-1185">Reference proteome</keyword>
<evidence type="ECO:0000313" key="1">
    <source>
        <dbReference type="EMBL" id="ETO05411.1"/>
    </source>
</evidence>